<feature type="compositionally biased region" description="Low complexity" evidence="1">
    <location>
        <begin position="95"/>
        <end position="108"/>
    </location>
</feature>
<dbReference type="EMBL" id="JAVHJM010000007">
    <property type="protein sequence ID" value="KAK6511038.1"/>
    <property type="molecule type" value="Genomic_DNA"/>
</dbReference>
<keyword evidence="3" id="KW-1185">Reference proteome</keyword>
<dbReference type="Proteomes" id="UP001307849">
    <property type="component" value="Unassembled WGS sequence"/>
</dbReference>
<gene>
    <name evidence="2" type="ORF">TWF506_010122</name>
</gene>
<dbReference type="AlphaFoldDB" id="A0AAN8NJT8"/>
<evidence type="ECO:0000313" key="3">
    <source>
        <dbReference type="Proteomes" id="UP001307849"/>
    </source>
</evidence>
<feature type="region of interest" description="Disordered" evidence="1">
    <location>
        <begin position="39"/>
        <end position="108"/>
    </location>
</feature>
<evidence type="ECO:0000256" key="1">
    <source>
        <dbReference type="SAM" id="MobiDB-lite"/>
    </source>
</evidence>
<accession>A0AAN8NJT8</accession>
<protein>
    <submittedName>
        <fullName evidence="2">Uncharacterized protein</fullName>
    </submittedName>
</protein>
<proteinExistence type="predicted"/>
<reference evidence="2 3" key="1">
    <citation type="submission" date="2019-10" db="EMBL/GenBank/DDBJ databases">
        <authorList>
            <person name="Palmer J.M."/>
        </authorList>
    </citation>
    <scope>NUCLEOTIDE SEQUENCE [LARGE SCALE GENOMIC DNA]</scope>
    <source>
        <strain evidence="2 3">TWF506</strain>
    </source>
</reference>
<comment type="caution">
    <text evidence="2">The sequence shown here is derived from an EMBL/GenBank/DDBJ whole genome shotgun (WGS) entry which is preliminary data.</text>
</comment>
<sequence length="237" mass="25229">MGDDDRGVFNLYMDDTNSIPTSLETVGLNGIDVADVTTSSVTETGKGSPSTGSNPTTAITSSSTPQTTSTSRRAGITATSNTQTASITPNPSNTSASTRTGDESSSSSTLQELITLVNDAYHIIASLGYQWYCSSLLDSVTTFDETSTTKPGIQIDVSTVVQISTSSYQPPADTDYTVYILSSGIASSATTVQNTVPDTGWRKGMKVIRAERQIETLRPRSIGRQNSQLRYLLLKQV</sequence>
<feature type="compositionally biased region" description="Low complexity" evidence="1">
    <location>
        <begin position="53"/>
        <end position="71"/>
    </location>
</feature>
<organism evidence="2 3">
    <name type="scientific">Arthrobotrys conoides</name>
    <dbReference type="NCBI Taxonomy" id="74498"/>
    <lineage>
        <taxon>Eukaryota</taxon>
        <taxon>Fungi</taxon>
        <taxon>Dikarya</taxon>
        <taxon>Ascomycota</taxon>
        <taxon>Pezizomycotina</taxon>
        <taxon>Orbiliomycetes</taxon>
        <taxon>Orbiliales</taxon>
        <taxon>Orbiliaceae</taxon>
        <taxon>Arthrobotrys</taxon>
    </lineage>
</organism>
<name>A0AAN8NJT8_9PEZI</name>
<feature type="compositionally biased region" description="Polar residues" evidence="1">
    <location>
        <begin position="77"/>
        <end position="94"/>
    </location>
</feature>
<evidence type="ECO:0000313" key="2">
    <source>
        <dbReference type="EMBL" id="KAK6511038.1"/>
    </source>
</evidence>
<feature type="compositionally biased region" description="Polar residues" evidence="1">
    <location>
        <begin position="39"/>
        <end position="52"/>
    </location>
</feature>